<accession>A0A6A6UU06</accession>
<feature type="signal peptide" evidence="1">
    <location>
        <begin position="1"/>
        <end position="21"/>
    </location>
</feature>
<sequence>MRFSTIIAASVGAMGLATAVALPHSEHAIERRNATAALALYGTRCNNNNLNAADFGKCLERFASVQNNQCLVPPLGSGHFCQQGNVYFSGVKWSDEGDLGLLSAPCSTVLAGVKRILGQCGYAGGSTGVWGSDGEDLIVHVTDHNVG</sequence>
<organism evidence="2 3">
    <name type="scientific">Microthyrium microscopicum</name>
    <dbReference type="NCBI Taxonomy" id="703497"/>
    <lineage>
        <taxon>Eukaryota</taxon>
        <taxon>Fungi</taxon>
        <taxon>Dikarya</taxon>
        <taxon>Ascomycota</taxon>
        <taxon>Pezizomycotina</taxon>
        <taxon>Dothideomycetes</taxon>
        <taxon>Dothideomycetes incertae sedis</taxon>
        <taxon>Microthyriales</taxon>
        <taxon>Microthyriaceae</taxon>
        <taxon>Microthyrium</taxon>
    </lineage>
</organism>
<dbReference type="Proteomes" id="UP000799302">
    <property type="component" value="Unassembled WGS sequence"/>
</dbReference>
<name>A0A6A6UU06_9PEZI</name>
<evidence type="ECO:0000313" key="2">
    <source>
        <dbReference type="EMBL" id="KAF2675256.1"/>
    </source>
</evidence>
<evidence type="ECO:0000313" key="3">
    <source>
        <dbReference type="Proteomes" id="UP000799302"/>
    </source>
</evidence>
<proteinExistence type="predicted"/>
<keyword evidence="3" id="KW-1185">Reference proteome</keyword>
<feature type="chain" id="PRO_5025427762" description="Ecp2 effector protein domain-containing protein" evidence="1">
    <location>
        <begin position="22"/>
        <end position="147"/>
    </location>
</feature>
<evidence type="ECO:0008006" key="4">
    <source>
        <dbReference type="Google" id="ProtNLM"/>
    </source>
</evidence>
<dbReference type="EMBL" id="MU004230">
    <property type="protein sequence ID" value="KAF2675256.1"/>
    <property type="molecule type" value="Genomic_DNA"/>
</dbReference>
<evidence type="ECO:0000256" key="1">
    <source>
        <dbReference type="SAM" id="SignalP"/>
    </source>
</evidence>
<protein>
    <recommendedName>
        <fullName evidence="4">Ecp2 effector protein domain-containing protein</fullName>
    </recommendedName>
</protein>
<gene>
    <name evidence="2" type="ORF">BT63DRAFT_409357</name>
</gene>
<keyword evidence="1" id="KW-0732">Signal</keyword>
<dbReference type="AlphaFoldDB" id="A0A6A6UU06"/>
<reference evidence="2" key="1">
    <citation type="journal article" date="2020" name="Stud. Mycol.">
        <title>101 Dothideomycetes genomes: a test case for predicting lifestyles and emergence of pathogens.</title>
        <authorList>
            <person name="Haridas S."/>
            <person name="Albert R."/>
            <person name="Binder M."/>
            <person name="Bloem J."/>
            <person name="Labutti K."/>
            <person name="Salamov A."/>
            <person name="Andreopoulos B."/>
            <person name="Baker S."/>
            <person name="Barry K."/>
            <person name="Bills G."/>
            <person name="Bluhm B."/>
            <person name="Cannon C."/>
            <person name="Castanera R."/>
            <person name="Culley D."/>
            <person name="Daum C."/>
            <person name="Ezra D."/>
            <person name="Gonzalez J."/>
            <person name="Henrissat B."/>
            <person name="Kuo A."/>
            <person name="Liang C."/>
            <person name="Lipzen A."/>
            <person name="Lutzoni F."/>
            <person name="Magnuson J."/>
            <person name="Mondo S."/>
            <person name="Nolan M."/>
            <person name="Ohm R."/>
            <person name="Pangilinan J."/>
            <person name="Park H.-J."/>
            <person name="Ramirez L."/>
            <person name="Alfaro M."/>
            <person name="Sun H."/>
            <person name="Tritt A."/>
            <person name="Yoshinaga Y."/>
            <person name="Zwiers L.-H."/>
            <person name="Turgeon B."/>
            <person name="Goodwin S."/>
            <person name="Spatafora J."/>
            <person name="Crous P."/>
            <person name="Grigoriev I."/>
        </authorList>
    </citation>
    <scope>NUCLEOTIDE SEQUENCE</scope>
    <source>
        <strain evidence="2">CBS 115976</strain>
    </source>
</reference>